<reference evidence="2" key="1">
    <citation type="journal article" date="2024" name="Proc. Natl. Acad. Sci. U.S.A.">
        <title>Extraordinary preservation of gene collinearity over three hundred million years revealed in homosporous lycophytes.</title>
        <authorList>
            <person name="Li C."/>
            <person name="Wickell D."/>
            <person name="Kuo L.Y."/>
            <person name="Chen X."/>
            <person name="Nie B."/>
            <person name="Liao X."/>
            <person name="Peng D."/>
            <person name="Ji J."/>
            <person name="Jenkins J."/>
            <person name="Williams M."/>
            <person name="Shu S."/>
            <person name="Plott C."/>
            <person name="Barry K."/>
            <person name="Rajasekar S."/>
            <person name="Grimwood J."/>
            <person name="Han X."/>
            <person name="Sun S."/>
            <person name="Hou Z."/>
            <person name="He W."/>
            <person name="Dai G."/>
            <person name="Sun C."/>
            <person name="Schmutz J."/>
            <person name="Leebens-Mack J.H."/>
            <person name="Li F.W."/>
            <person name="Wang L."/>
        </authorList>
    </citation>
    <scope>NUCLEOTIDE SEQUENCE [LARGE SCALE GENOMIC DNA]</scope>
    <source>
        <strain evidence="2">cv. PW_Plant_1</strain>
    </source>
</reference>
<proteinExistence type="predicted"/>
<accession>A0ACC2DXF8</accession>
<comment type="caution">
    <text evidence="1">The sequence shown here is derived from an EMBL/GenBank/DDBJ whole genome shotgun (WGS) entry which is preliminary data.</text>
</comment>
<evidence type="ECO:0000313" key="1">
    <source>
        <dbReference type="EMBL" id="KAJ7559004.1"/>
    </source>
</evidence>
<evidence type="ECO:0000313" key="2">
    <source>
        <dbReference type="Proteomes" id="UP001162992"/>
    </source>
</evidence>
<dbReference type="Proteomes" id="UP001162992">
    <property type="component" value="Chromosome 4"/>
</dbReference>
<organism evidence="1 2">
    <name type="scientific">Diphasiastrum complanatum</name>
    <name type="common">Issler's clubmoss</name>
    <name type="synonym">Lycopodium complanatum</name>
    <dbReference type="NCBI Taxonomy" id="34168"/>
    <lineage>
        <taxon>Eukaryota</taxon>
        <taxon>Viridiplantae</taxon>
        <taxon>Streptophyta</taxon>
        <taxon>Embryophyta</taxon>
        <taxon>Tracheophyta</taxon>
        <taxon>Lycopodiopsida</taxon>
        <taxon>Lycopodiales</taxon>
        <taxon>Lycopodiaceae</taxon>
        <taxon>Lycopodioideae</taxon>
        <taxon>Diphasiastrum</taxon>
    </lineage>
</organism>
<dbReference type="EMBL" id="CM055095">
    <property type="protein sequence ID" value="KAJ7559004.1"/>
    <property type="molecule type" value="Genomic_DNA"/>
</dbReference>
<sequence>MFALYRSRSPLLAIFPHHHPKLRGLRAMADGSAAVLATRVGFIGAGQMAEAIARGLHTAGVLPASRMYAADVNASRCKVFESFGANACSSNAQVAENSDVLILAVKPQVAEKVLLDLRPKLTKEHLLVSIAAGITISNLQKWAGDARIVRVMPNTPCLVGETAAAFSLGDEASEKDANVVKTLFQAVGKIFVVEEKLLNAVTGLSGSGPAYIYLAIEALADGGVAAGLPRAIALSLAAQTVLGSAKMVQETQKHPAQLKDEVASPAGTTIAGLHELEKAGFRAALINAVVAASKRSEALSK</sequence>
<gene>
    <name evidence="1" type="ORF">O6H91_04G065500</name>
</gene>
<name>A0ACC2DXF8_DIPCM</name>
<keyword evidence="2" id="KW-1185">Reference proteome</keyword>
<protein>
    <submittedName>
        <fullName evidence="1">Uncharacterized protein</fullName>
    </submittedName>
</protein>